<organism evidence="3 4">
    <name type="scientific">Thalassiosira pseudonana</name>
    <name type="common">Marine diatom</name>
    <name type="synonym">Cyclotella nana</name>
    <dbReference type="NCBI Taxonomy" id="35128"/>
    <lineage>
        <taxon>Eukaryota</taxon>
        <taxon>Sar</taxon>
        <taxon>Stramenopiles</taxon>
        <taxon>Ochrophyta</taxon>
        <taxon>Bacillariophyta</taxon>
        <taxon>Coscinodiscophyceae</taxon>
        <taxon>Thalassiosirophycidae</taxon>
        <taxon>Thalassiosirales</taxon>
        <taxon>Thalassiosiraceae</taxon>
        <taxon>Thalassiosira</taxon>
    </lineage>
</organism>
<accession>B8CFE3</accession>
<name>B8CFE3_THAPS</name>
<evidence type="ECO:0000313" key="4">
    <source>
        <dbReference type="Proteomes" id="UP000001449"/>
    </source>
</evidence>
<keyword evidence="2" id="KW-0732">Signal</keyword>
<evidence type="ECO:0008006" key="5">
    <source>
        <dbReference type="Google" id="ProtNLM"/>
    </source>
</evidence>
<dbReference type="RefSeq" id="XP_002295007.1">
    <property type="nucleotide sequence ID" value="XM_002294971.1"/>
</dbReference>
<dbReference type="InParanoid" id="B8CFE3"/>
<keyword evidence="4" id="KW-1185">Reference proteome</keyword>
<dbReference type="KEGG" id="tps:THAPSDRAFT_11733"/>
<dbReference type="Proteomes" id="UP000001449">
    <property type="component" value="Chromosome 22"/>
</dbReference>
<proteinExistence type="predicted"/>
<dbReference type="HOGENOM" id="CLU_1581720_0_0_1"/>
<reference evidence="3 4" key="2">
    <citation type="journal article" date="2008" name="Nature">
        <title>The Phaeodactylum genome reveals the evolutionary history of diatom genomes.</title>
        <authorList>
            <person name="Bowler C."/>
            <person name="Allen A.E."/>
            <person name="Badger J.H."/>
            <person name="Grimwood J."/>
            <person name="Jabbari K."/>
            <person name="Kuo A."/>
            <person name="Maheswari U."/>
            <person name="Martens C."/>
            <person name="Maumus F."/>
            <person name="Otillar R.P."/>
            <person name="Rayko E."/>
            <person name="Salamov A."/>
            <person name="Vandepoele K."/>
            <person name="Beszteri B."/>
            <person name="Gruber A."/>
            <person name="Heijde M."/>
            <person name="Katinka M."/>
            <person name="Mock T."/>
            <person name="Valentin K."/>
            <person name="Verret F."/>
            <person name="Berges J.A."/>
            <person name="Brownlee C."/>
            <person name="Cadoret J.P."/>
            <person name="Chiovitti A."/>
            <person name="Choi C.J."/>
            <person name="Coesel S."/>
            <person name="De Martino A."/>
            <person name="Detter J.C."/>
            <person name="Durkin C."/>
            <person name="Falciatore A."/>
            <person name="Fournet J."/>
            <person name="Haruta M."/>
            <person name="Huysman M.J."/>
            <person name="Jenkins B.D."/>
            <person name="Jiroutova K."/>
            <person name="Jorgensen R.E."/>
            <person name="Joubert Y."/>
            <person name="Kaplan A."/>
            <person name="Kroger N."/>
            <person name="Kroth P.G."/>
            <person name="La Roche J."/>
            <person name="Lindquist E."/>
            <person name="Lommer M."/>
            <person name="Martin-Jezequel V."/>
            <person name="Lopez P.J."/>
            <person name="Lucas S."/>
            <person name="Mangogna M."/>
            <person name="McGinnis K."/>
            <person name="Medlin L.K."/>
            <person name="Montsant A."/>
            <person name="Oudot-Le Secq M.P."/>
            <person name="Napoli C."/>
            <person name="Obornik M."/>
            <person name="Parker M.S."/>
            <person name="Petit J.L."/>
            <person name="Porcel B.M."/>
            <person name="Poulsen N."/>
            <person name="Robison M."/>
            <person name="Rychlewski L."/>
            <person name="Rynearson T.A."/>
            <person name="Schmutz J."/>
            <person name="Shapiro H."/>
            <person name="Siaut M."/>
            <person name="Stanley M."/>
            <person name="Sussman M.R."/>
            <person name="Taylor A.R."/>
            <person name="Vardi A."/>
            <person name="von Dassow P."/>
            <person name="Vyverman W."/>
            <person name="Willis A."/>
            <person name="Wyrwicz L.S."/>
            <person name="Rokhsar D.S."/>
            <person name="Weissenbach J."/>
            <person name="Armbrust E.V."/>
            <person name="Green B.R."/>
            <person name="Van de Peer Y."/>
            <person name="Grigoriev I.V."/>
        </authorList>
    </citation>
    <scope>NUCLEOTIDE SEQUENCE [LARGE SCALE GENOMIC DNA]</scope>
    <source>
        <strain evidence="3 4">CCMP1335</strain>
    </source>
</reference>
<feature type="signal peptide" evidence="2">
    <location>
        <begin position="1"/>
        <end position="19"/>
    </location>
</feature>
<dbReference type="EMBL" id="CM000653">
    <property type="protein sequence ID" value="EED87787.1"/>
    <property type="molecule type" value="Genomic_DNA"/>
</dbReference>
<dbReference type="GeneID" id="7442807"/>
<gene>
    <name evidence="3" type="ORF">THAPSDRAFT_11733</name>
</gene>
<feature type="chain" id="PRO_5002869845" description="LNR domain-containing protein" evidence="2">
    <location>
        <begin position="20"/>
        <end position="169"/>
    </location>
</feature>
<evidence type="ECO:0000313" key="3">
    <source>
        <dbReference type="EMBL" id="EED87787.1"/>
    </source>
</evidence>
<feature type="region of interest" description="Disordered" evidence="1">
    <location>
        <begin position="121"/>
        <end position="145"/>
    </location>
</feature>
<evidence type="ECO:0000256" key="1">
    <source>
        <dbReference type="SAM" id="MobiDB-lite"/>
    </source>
</evidence>
<protein>
    <recommendedName>
        <fullName evidence="5">LNR domain-containing protein</fullName>
    </recommendedName>
</protein>
<reference evidence="3 4" key="1">
    <citation type="journal article" date="2004" name="Science">
        <title>The genome of the diatom Thalassiosira pseudonana: ecology, evolution, and metabolism.</title>
        <authorList>
            <person name="Armbrust E.V."/>
            <person name="Berges J.A."/>
            <person name="Bowler C."/>
            <person name="Green B.R."/>
            <person name="Martinez D."/>
            <person name="Putnam N.H."/>
            <person name="Zhou S."/>
            <person name="Allen A.E."/>
            <person name="Apt K.E."/>
            <person name="Bechner M."/>
            <person name="Brzezinski M.A."/>
            <person name="Chaal B.K."/>
            <person name="Chiovitti A."/>
            <person name="Davis A.K."/>
            <person name="Demarest M.S."/>
            <person name="Detter J.C."/>
            <person name="Glavina T."/>
            <person name="Goodstein D."/>
            <person name="Hadi M.Z."/>
            <person name="Hellsten U."/>
            <person name="Hildebrand M."/>
            <person name="Jenkins B.D."/>
            <person name="Jurka J."/>
            <person name="Kapitonov V.V."/>
            <person name="Kroger N."/>
            <person name="Lau W.W."/>
            <person name="Lane T.W."/>
            <person name="Larimer F.W."/>
            <person name="Lippmeier J.C."/>
            <person name="Lucas S."/>
            <person name="Medina M."/>
            <person name="Montsant A."/>
            <person name="Obornik M."/>
            <person name="Parker M.S."/>
            <person name="Palenik B."/>
            <person name="Pazour G.J."/>
            <person name="Richardson P.M."/>
            <person name="Rynearson T.A."/>
            <person name="Saito M.A."/>
            <person name="Schwartz D.C."/>
            <person name="Thamatrakoln K."/>
            <person name="Valentin K."/>
            <person name="Vardi A."/>
            <person name="Wilkerson F.P."/>
            <person name="Rokhsar D.S."/>
        </authorList>
    </citation>
    <scope>NUCLEOTIDE SEQUENCE [LARGE SCALE GENOMIC DNA]</scope>
    <source>
        <strain evidence="3 4">CCMP1335</strain>
    </source>
</reference>
<dbReference type="PaxDb" id="35128-Thaps11733"/>
<dbReference type="AlphaFoldDB" id="B8CFE3"/>
<evidence type="ECO:0000256" key="2">
    <source>
        <dbReference type="SAM" id="SignalP"/>
    </source>
</evidence>
<sequence>MTSTILLGILPLTTTTTSSKTYYNGQYGHWEKNGACPSSASTAQCGPGYGALCVNDMCASVVGKCNDAGDGCLDLFGRPDECSVPKNSCGDGYCGTPPVNDDCQCFDGKCFAVKFVPDTDTTDEGNTDTDTTDKTNGSGSGGAARDHGCKPGEYLVQLALFYLLFANVK</sequence>